<gene>
    <name evidence="1" type="ORF">K239x_49240</name>
</gene>
<evidence type="ECO:0000313" key="1">
    <source>
        <dbReference type="EMBL" id="QDT12911.1"/>
    </source>
</evidence>
<evidence type="ECO:0000313" key="2">
    <source>
        <dbReference type="Proteomes" id="UP000319817"/>
    </source>
</evidence>
<accession>A0A517P0L7</accession>
<keyword evidence="2" id="KW-1185">Reference proteome</keyword>
<organism evidence="1 2">
    <name type="scientific">Stieleria marina</name>
    <dbReference type="NCBI Taxonomy" id="1930275"/>
    <lineage>
        <taxon>Bacteria</taxon>
        <taxon>Pseudomonadati</taxon>
        <taxon>Planctomycetota</taxon>
        <taxon>Planctomycetia</taxon>
        <taxon>Pirellulales</taxon>
        <taxon>Pirellulaceae</taxon>
        <taxon>Stieleria</taxon>
    </lineage>
</organism>
<protein>
    <submittedName>
        <fullName evidence="1">Uncharacterized protein</fullName>
    </submittedName>
</protein>
<dbReference type="Proteomes" id="UP000319817">
    <property type="component" value="Chromosome"/>
</dbReference>
<dbReference type="OrthoDB" id="292087at2"/>
<dbReference type="AlphaFoldDB" id="A0A517P0L7"/>
<sequence>MNTDPELLARLDRIELLLTNLVDQEPPKEFYATAEVAQILGEAEFTVREWCRLGRIHAEKRPRSIQGVDDIA</sequence>
<dbReference type="EMBL" id="CP036526">
    <property type="protein sequence ID" value="QDT12911.1"/>
    <property type="molecule type" value="Genomic_DNA"/>
</dbReference>
<proteinExistence type="predicted"/>
<dbReference type="RefSeq" id="WP_145420731.1">
    <property type="nucleotide sequence ID" value="NZ_CP036526.1"/>
</dbReference>
<reference evidence="1 2" key="1">
    <citation type="submission" date="2019-02" db="EMBL/GenBank/DDBJ databases">
        <title>Deep-cultivation of Planctomycetes and their phenomic and genomic characterization uncovers novel biology.</title>
        <authorList>
            <person name="Wiegand S."/>
            <person name="Jogler M."/>
            <person name="Boedeker C."/>
            <person name="Pinto D."/>
            <person name="Vollmers J."/>
            <person name="Rivas-Marin E."/>
            <person name="Kohn T."/>
            <person name="Peeters S.H."/>
            <person name="Heuer A."/>
            <person name="Rast P."/>
            <person name="Oberbeckmann S."/>
            <person name="Bunk B."/>
            <person name="Jeske O."/>
            <person name="Meyerdierks A."/>
            <person name="Storesund J.E."/>
            <person name="Kallscheuer N."/>
            <person name="Luecker S."/>
            <person name="Lage O.M."/>
            <person name="Pohl T."/>
            <person name="Merkel B.J."/>
            <person name="Hornburger P."/>
            <person name="Mueller R.-W."/>
            <person name="Bruemmer F."/>
            <person name="Labrenz M."/>
            <person name="Spormann A.M."/>
            <person name="Op den Camp H."/>
            <person name="Overmann J."/>
            <person name="Amann R."/>
            <person name="Jetten M.S.M."/>
            <person name="Mascher T."/>
            <person name="Medema M.H."/>
            <person name="Devos D.P."/>
            <person name="Kaster A.-K."/>
            <person name="Ovreas L."/>
            <person name="Rohde M."/>
            <person name="Galperin M.Y."/>
            <person name="Jogler C."/>
        </authorList>
    </citation>
    <scope>NUCLEOTIDE SEQUENCE [LARGE SCALE GENOMIC DNA]</scope>
    <source>
        <strain evidence="1 2">K23_9</strain>
    </source>
</reference>
<name>A0A517P0L7_9BACT</name>